<feature type="compositionally biased region" description="Gly residues" evidence="1">
    <location>
        <begin position="100"/>
        <end position="113"/>
    </location>
</feature>
<keyword evidence="2" id="KW-0812">Transmembrane</keyword>
<feature type="region of interest" description="Disordered" evidence="1">
    <location>
        <begin position="1"/>
        <end position="22"/>
    </location>
</feature>
<dbReference type="EMBL" id="BLAD01000079">
    <property type="protein sequence ID" value="GES04259.1"/>
    <property type="molecule type" value="Genomic_DNA"/>
</dbReference>
<name>A0A5M3W7C5_9ACTN</name>
<feature type="transmembrane region" description="Helical" evidence="2">
    <location>
        <begin position="42"/>
        <end position="63"/>
    </location>
</feature>
<proteinExistence type="predicted"/>
<reference evidence="3 4" key="1">
    <citation type="submission" date="2019-10" db="EMBL/GenBank/DDBJ databases">
        <title>Whole genome shotgun sequence of Acrocarpospora corrugata NBRC 13972.</title>
        <authorList>
            <person name="Ichikawa N."/>
            <person name="Kimura A."/>
            <person name="Kitahashi Y."/>
            <person name="Komaki H."/>
            <person name="Oguchi A."/>
        </authorList>
    </citation>
    <scope>NUCLEOTIDE SEQUENCE [LARGE SCALE GENOMIC DNA]</scope>
    <source>
        <strain evidence="3 4">NBRC 13972</strain>
    </source>
</reference>
<accession>A0A5M3W7C5</accession>
<evidence type="ECO:0000256" key="1">
    <source>
        <dbReference type="SAM" id="MobiDB-lite"/>
    </source>
</evidence>
<organism evidence="3 4">
    <name type="scientific">Acrocarpospora corrugata</name>
    <dbReference type="NCBI Taxonomy" id="35763"/>
    <lineage>
        <taxon>Bacteria</taxon>
        <taxon>Bacillati</taxon>
        <taxon>Actinomycetota</taxon>
        <taxon>Actinomycetes</taxon>
        <taxon>Streptosporangiales</taxon>
        <taxon>Streptosporangiaceae</taxon>
        <taxon>Acrocarpospora</taxon>
    </lineage>
</organism>
<keyword evidence="4" id="KW-1185">Reference proteome</keyword>
<evidence type="ECO:0000313" key="3">
    <source>
        <dbReference type="EMBL" id="GES04259.1"/>
    </source>
</evidence>
<comment type="caution">
    <text evidence="3">The sequence shown here is derived from an EMBL/GenBank/DDBJ whole genome shotgun (WGS) entry which is preliminary data.</text>
</comment>
<feature type="region of interest" description="Disordered" evidence="1">
    <location>
        <begin position="67"/>
        <end position="137"/>
    </location>
</feature>
<sequence length="369" mass="37610">MKPGAKPDAGGGSKPGVTPATEPVVAATRSAAKPGVKTSVKLGAYVVGLAVVFGGALGVGALVGPVASEPTSSHEISGQSGGHTDAGSQGQADSAAHGVGDSGSPGNGGSGSHGHGDSGDGDSAAQGHGQAGAVQQVPRGLQVSERGFALVPESSTIVPGEKTDFRFSVAGVDGRPLTAYKTEHEKKLHFIVVSRDLGRFQHLHPELGGDGVWSVPLELPAAGTYRAFADFVPEQGENLTLGVDLFAPGEFRPEPAPGSTRMAVVDGYEVTLIGDLAPGAASKLTVSVAKDGKPVTDLQPYLGAYGHLVALRSGDLAYLHVHPEPSPTPGPEITFHTEVPSQGGYRLFLDFQHGGKVRTADFTVQAHQH</sequence>
<evidence type="ECO:0000313" key="4">
    <source>
        <dbReference type="Proteomes" id="UP000334990"/>
    </source>
</evidence>
<evidence type="ECO:0008006" key="5">
    <source>
        <dbReference type="Google" id="ProtNLM"/>
    </source>
</evidence>
<keyword evidence="2" id="KW-1133">Transmembrane helix</keyword>
<feature type="compositionally biased region" description="Low complexity" evidence="1">
    <location>
        <begin position="121"/>
        <end position="137"/>
    </location>
</feature>
<feature type="compositionally biased region" description="Polar residues" evidence="1">
    <location>
        <begin position="69"/>
        <end position="78"/>
    </location>
</feature>
<evidence type="ECO:0000256" key="2">
    <source>
        <dbReference type="SAM" id="Phobius"/>
    </source>
</evidence>
<protein>
    <recommendedName>
        <fullName evidence="5">Secreted protein</fullName>
    </recommendedName>
</protein>
<dbReference type="Proteomes" id="UP000334990">
    <property type="component" value="Unassembled WGS sequence"/>
</dbReference>
<dbReference type="AlphaFoldDB" id="A0A5M3W7C5"/>
<gene>
    <name evidence="3" type="ORF">Acor_63270</name>
</gene>
<keyword evidence="2" id="KW-0472">Membrane</keyword>